<dbReference type="EC" id="3.1.26.5" evidence="7"/>
<dbReference type="GO" id="GO:0000049">
    <property type="term" value="F:tRNA binding"/>
    <property type="evidence" value="ECO:0007669"/>
    <property type="project" value="UniProtKB-UniRule"/>
</dbReference>
<comment type="catalytic activity">
    <reaction evidence="7">
        <text>Endonucleolytic cleavage of RNA, removing 5'-extranucleotides from tRNA precursor.</text>
        <dbReference type="EC" id="3.1.26.5"/>
    </reaction>
</comment>
<evidence type="ECO:0000256" key="3">
    <source>
        <dbReference type="ARBA" id="ARBA00022722"/>
    </source>
</evidence>
<dbReference type="EMBL" id="SNZE01000003">
    <property type="protein sequence ID" value="TDR32517.1"/>
    <property type="molecule type" value="Genomic_DNA"/>
</dbReference>
<dbReference type="InterPro" id="IPR000100">
    <property type="entry name" value="RNase_P"/>
</dbReference>
<comment type="function">
    <text evidence="1 7">RNaseP catalyzes the removal of the 5'-leader sequence from pre-tRNA to produce the mature 5'-terminus. It can also cleave other RNA substrates such as 4.5S RNA. The protein component plays an auxiliary but essential role in vivo by binding to the 5'-leader sequence and broadening the substrate specificity of the ribozyme.</text>
</comment>
<dbReference type="Proteomes" id="UP000294480">
    <property type="component" value="Unassembled WGS sequence"/>
</dbReference>
<sequence>MVRPNLGLPRTRKILKADAYASALRMKTCAQTECFALHFCAHSPQTSGTKTTSVTEPWSKIGIVVPKKLAKHAIRRNTVKRLTREYFRLHAADLSDGLWVVRLKSKVNHLPLSSALKREWAAQLFDLFAQGMVFATQLKTRKGSRDEGTSL</sequence>
<keyword evidence="6 7" id="KW-0694">RNA-binding</keyword>
<evidence type="ECO:0000313" key="9">
    <source>
        <dbReference type="Proteomes" id="UP000294480"/>
    </source>
</evidence>
<evidence type="ECO:0000256" key="2">
    <source>
        <dbReference type="ARBA" id="ARBA00022694"/>
    </source>
</evidence>
<evidence type="ECO:0000256" key="7">
    <source>
        <dbReference type="HAMAP-Rule" id="MF_00227"/>
    </source>
</evidence>
<dbReference type="PANTHER" id="PTHR33992:SF1">
    <property type="entry name" value="RIBONUCLEASE P PROTEIN COMPONENT"/>
    <property type="match status" value="1"/>
</dbReference>
<gene>
    <name evidence="7" type="primary">rnpA</name>
    <name evidence="8" type="ORF">DFR44_10330</name>
</gene>
<accession>A0A4R6YAD1</accession>
<dbReference type="GO" id="GO:0001682">
    <property type="term" value="P:tRNA 5'-leader removal"/>
    <property type="evidence" value="ECO:0007669"/>
    <property type="project" value="UniProtKB-UniRule"/>
</dbReference>
<reference evidence="8 9" key="1">
    <citation type="submission" date="2019-03" db="EMBL/GenBank/DDBJ databases">
        <title>Genomic Encyclopedia of Type Strains, Phase IV (KMG-IV): sequencing the most valuable type-strain genomes for metagenomic binning, comparative biology and taxonomic classification.</title>
        <authorList>
            <person name="Goeker M."/>
        </authorList>
    </citation>
    <scope>NUCLEOTIDE SEQUENCE [LARGE SCALE GENOMIC DNA]</scope>
    <source>
        <strain evidence="8 9">DSM 102852</strain>
    </source>
</reference>
<keyword evidence="5 7" id="KW-0378">Hydrolase</keyword>
<dbReference type="OrthoDB" id="398329at2"/>
<dbReference type="AlphaFoldDB" id="A0A4R6YAD1"/>
<dbReference type="InterPro" id="IPR020539">
    <property type="entry name" value="RNase_P_CS"/>
</dbReference>
<dbReference type="GO" id="GO:0030677">
    <property type="term" value="C:ribonuclease P complex"/>
    <property type="evidence" value="ECO:0007669"/>
    <property type="project" value="TreeGrafter"/>
</dbReference>
<comment type="caution">
    <text evidence="8">The sequence shown here is derived from an EMBL/GenBank/DDBJ whole genome shotgun (WGS) entry which is preliminary data.</text>
</comment>
<evidence type="ECO:0000313" key="8">
    <source>
        <dbReference type="EMBL" id="TDR32517.1"/>
    </source>
</evidence>
<comment type="subunit">
    <text evidence="7">Consists of a catalytic RNA component (M1 or rnpB) and a protein subunit.</text>
</comment>
<dbReference type="Pfam" id="PF00825">
    <property type="entry name" value="Ribonuclease_P"/>
    <property type="match status" value="1"/>
</dbReference>
<dbReference type="GO" id="GO:0004526">
    <property type="term" value="F:ribonuclease P activity"/>
    <property type="evidence" value="ECO:0007669"/>
    <property type="project" value="UniProtKB-UniRule"/>
</dbReference>
<dbReference type="InterPro" id="IPR014721">
    <property type="entry name" value="Ribsml_uS5_D2-typ_fold_subgr"/>
</dbReference>
<protein>
    <recommendedName>
        <fullName evidence="7">Ribonuclease P protein component</fullName>
        <shortName evidence="7">RNase P protein</shortName>
        <shortName evidence="7">RNaseP protein</shortName>
        <ecNumber evidence="7">3.1.26.5</ecNumber>
    </recommendedName>
    <alternativeName>
        <fullName evidence="7">Protein C5</fullName>
    </alternativeName>
</protein>
<organism evidence="8 9">
    <name type="scientific">Hydromonas duriensis</name>
    <dbReference type="NCBI Taxonomy" id="1527608"/>
    <lineage>
        <taxon>Bacteria</taxon>
        <taxon>Pseudomonadati</taxon>
        <taxon>Pseudomonadota</taxon>
        <taxon>Betaproteobacteria</taxon>
        <taxon>Burkholderiales</taxon>
        <taxon>Burkholderiaceae</taxon>
        <taxon>Hydromonas</taxon>
    </lineage>
</organism>
<keyword evidence="3 7" id="KW-0540">Nuclease</keyword>
<keyword evidence="2 7" id="KW-0819">tRNA processing</keyword>
<dbReference type="HAMAP" id="MF_00227">
    <property type="entry name" value="RNase_P"/>
    <property type="match status" value="1"/>
</dbReference>
<keyword evidence="9" id="KW-1185">Reference proteome</keyword>
<dbReference type="PANTHER" id="PTHR33992">
    <property type="entry name" value="RIBONUCLEASE P PROTEIN COMPONENT"/>
    <property type="match status" value="1"/>
</dbReference>
<dbReference type="RefSeq" id="WP_133619068.1">
    <property type="nucleotide sequence ID" value="NZ_SNZE01000003.1"/>
</dbReference>
<evidence type="ECO:0000256" key="1">
    <source>
        <dbReference type="ARBA" id="ARBA00002663"/>
    </source>
</evidence>
<comment type="similarity">
    <text evidence="7">Belongs to the RnpA family.</text>
</comment>
<proteinExistence type="inferred from homology"/>
<keyword evidence="4 7" id="KW-0255">Endonuclease</keyword>
<dbReference type="PROSITE" id="PS00648">
    <property type="entry name" value="RIBONUCLEASE_P"/>
    <property type="match status" value="1"/>
</dbReference>
<dbReference type="InterPro" id="IPR020568">
    <property type="entry name" value="Ribosomal_Su5_D2-typ_SF"/>
</dbReference>
<dbReference type="GO" id="GO:0042781">
    <property type="term" value="F:3'-tRNA processing endoribonuclease activity"/>
    <property type="evidence" value="ECO:0007669"/>
    <property type="project" value="TreeGrafter"/>
</dbReference>
<evidence type="ECO:0000256" key="6">
    <source>
        <dbReference type="ARBA" id="ARBA00022884"/>
    </source>
</evidence>
<name>A0A4R6YAD1_9BURK</name>
<dbReference type="SUPFAM" id="SSF54211">
    <property type="entry name" value="Ribosomal protein S5 domain 2-like"/>
    <property type="match status" value="1"/>
</dbReference>
<dbReference type="Gene3D" id="3.30.230.10">
    <property type="match status" value="1"/>
</dbReference>
<evidence type="ECO:0000256" key="5">
    <source>
        <dbReference type="ARBA" id="ARBA00022801"/>
    </source>
</evidence>
<evidence type="ECO:0000256" key="4">
    <source>
        <dbReference type="ARBA" id="ARBA00022759"/>
    </source>
</evidence>